<organism evidence="3 4">
    <name type="scientific">Escherichia coli</name>
    <dbReference type="NCBI Taxonomy" id="562"/>
    <lineage>
        <taxon>Bacteria</taxon>
        <taxon>Pseudomonadati</taxon>
        <taxon>Pseudomonadota</taxon>
        <taxon>Gammaproteobacteria</taxon>
        <taxon>Enterobacterales</taxon>
        <taxon>Enterobacteriaceae</taxon>
        <taxon>Escherichia</taxon>
    </lineage>
</organism>
<keyword evidence="1" id="KW-1133">Transmembrane helix</keyword>
<reference evidence="3 4" key="1">
    <citation type="submission" date="2018-08" db="EMBL/GenBank/DDBJ databases">
        <authorList>
            <consortium name="NARMS: The National Antimicrobial Resistance Monitoring System"/>
        </authorList>
    </citation>
    <scope>NUCLEOTIDE SEQUENCE [LARGE SCALE GENOMIC DNA]</scope>
    <source>
        <strain evidence="3 4">FSIS11706358</strain>
    </source>
</reference>
<dbReference type="EMBL" id="AASFZR010000303">
    <property type="protein sequence ID" value="EFB4536039.1"/>
    <property type="molecule type" value="Genomic_DNA"/>
</dbReference>
<evidence type="ECO:0000313" key="3">
    <source>
        <dbReference type="EMBL" id="EFB4536039.1"/>
    </source>
</evidence>
<dbReference type="EMBL" id="AASFZR010000146">
    <property type="protein sequence ID" value="EFB4535521.1"/>
    <property type="molecule type" value="Genomic_DNA"/>
</dbReference>
<gene>
    <name evidence="2" type="ORF">C0P57_004908</name>
    <name evidence="3" type="ORF">C0P57_005477</name>
</gene>
<keyword evidence="1" id="KW-0472">Membrane</keyword>
<keyword evidence="1" id="KW-0812">Transmembrane</keyword>
<evidence type="ECO:0000256" key="1">
    <source>
        <dbReference type="SAM" id="Phobius"/>
    </source>
</evidence>
<name>A0A8S7FH96_ECOLX</name>
<sequence length="158" mass="17500">MAATDSQTCHAFCTKSRARFAIRCARRYANQDMKLISSENIPGNISDSVQFLRSKGILVSGTDSYANIPRYSHAAKSMKQGIWVHLNSQYSDALLLLAKPNAEIKSGLTEEQMLAIETEAKSALFKASSLFFSRLATTVLVLFLISFAAYTLFNIYKA</sequence>
<proteinExistence type="predicted"/>
<protein>
    <submittedName>
        <fullName evidence="3">Uncharacterized protein</fullName>
    </submittedName>
</protein>
<dbReference type="AlphaFoldDB" id="A0A8S7FH96"/>
<dbReference type="RefSeq" id="WP_139508521.1">
    <property type="nucleotide sequence ID" value="NZ_SPYO01000052.1"/>
</dbReference>
<dbReference type="Proteomes" id="UP000542214">
    <property type="component" value="Unassembled WGS sequence"/>
</dbReference>
<accession>A0A8S7FH96</accession>
<comment type="caution">
    <text evidence="3">The sequence shown here is derived from an EMBL/GenBank/DDBJ whole genome shotgun (WGS) entry which is preliminary data.</text>
</comment>
<evidence type="ECO:0000313" key="4">
    <source>
        <dbReference type="Proteomes" id="UP000542214"/>
    </source>
</evidence>
<evidence type="ECO:0000313" key="2">
    <source>
        <dbReference type="EMBL" id="EFB4535521.1"/>
    </source>
</evidence>
<feature type="transmembrane region" description="Helical" evidence="1">
    <location>
        <begin position="131"/>
        <end position="153"/>
    </location>
</feature>